<accession>A0ABQ4U884</accession>
<proteinExistence type="predicted"/>
<keyword evidence="2" id="KW-1185">Reference proteome</keyword>
<protein>
    <recommendedName>
        <fullName evidence="3">DUF4865 family protein</fullName>
    </recommendedName>
</protein>
<organism evidence="1 2">
    <name type="scientific">Methylobacterium trifolii</name>
    <dbReference type="NCBI Taxonomy" id="1003092"/>
    <lineage>
        <taxon>Bacteria</taxon>
        <taxon>Pseudomonadati</taxon>
        <taxon>Pseudomonadota</taxon>
        <taxon>Alphaproteobacteria</taxon>
        <taxon>Hyphomicrobiales</taxon>
        <taxon>Methylobacteriaceae</taxon>
        <taxon>Methylobacterium</taxon>
    </lineage>
</organism>
<dbReference type="RefSeq" id="WP_238185270.1">
    <property type="nucleotide sequence ID" value="NZ_BPRB01000364.1"/>
</dbReference>
<sequence length="183" mass="19651">MLVMRYVHRLPADYVMDHIRARVAARGPLWDDTPGLGIKVFSATERGRRGAPGNTYASTYLWLDPAAAAGFLTDARFGAVTDAFGRPRVETWLPLSVVAGRREAARFLHCETVAVEPGADLGRLRTAEADHGRAALAEGALAVVSALDPAGWRLTRFVLSAQAGQEPSEDALHLSAPGWAHLA</sequence>
<dbReference type="Pfam" id="PF16157">
    <property type="entry name" value="DUF4865"/>
    <property type="match status" value="1"/>
</dbReference>
<dbReference type="InterPro" id="IPR032349">
    <property type="entry name" value="DUF4865"/>
</dbReference>
<reference evidence="1" key="1">
    <citation type="journal article" date="2021" name="Front. Microbiol.">
        <title>Comprehensive Comparative Genomics and Phenotyping of Methylobacterium Species.</title>
        <authorList>
            <person name="Alessa O."/>
            <person name="Ogura Y."/>
            <person name="Fujitani Y."/>
            <person name="Takami H."/>
            <person name="Hayashi T."/>
            <person name="Sahin N."/>
            <person name="Tani A."/>
        </authorList>
    </citation>
    <scope>NUCLEOTIDE SEQUENCE</scope>
    <source>
        <strain evidence="1">DSM 23632</strain>
    </source>
</reference>
<dbReference type="EMBL" id="BPRB01000364">
    <property type="protein sequence ID" value="GJE62632.1"/>
    <property type="molecule type" value="Genomic_DNA"/>
</dbReference>
<evidence type="ECO:0008006" key="3">
    <source>
        <dbReference type="Google" id="ProtNLM"/>
    </source>
</evidence>
<dbReference type="Proteomes" id="UP001055057">
    <property type="component" value="Unassembled WGS sequence"/>
</dbReference>
<reference evidence="1" key="2">
    <citation type="submission" date="2021-08" db="EMBL/GenBank/DDBJ databases">
        <authorList>
            <person name="Tani A."/>
            <person name="Ola A."/>
            <person name="Ogura Y."/>
            <person name="Katsura K."/>
            <person name="Hayashi T."/>
        </authorList>
    </citation>
    <scope>NUCLEOTIDE SEQUENCE</scope>
    <source>
        <strain evidence="1">DSM 23632</strain>
    </source>
</reference>
<evidence type="ECO:0000313" key="1">
    <source>
        <dbReference type="EMBL" id="GJE62632.1"/>
    </source>
</evidence>
<evidence type="ECO:0000313" key="2">
    <source>
        <dbReference type="Proteomes" id="UP001055057"/>
    </source>
</evidence>
<gene>
    <name evidence="1" type="ORF">MPOCJGCO_4765</name>
</gene>
<name>A0ABQ4U884_9HYPH</name>
<comment type="caution">
    <text evidence="1">The sequence shown here is derived from an EMBL/GenBank/DDBJ whole genome shotgun (WGS) entry which is preliminary data.</text>
</comment>